<reference evidence="1 2" key="1">
    <citation type="submission" date="2024-07" db="EMBL/GenBank/DDBJ databases">
        <title>Chromosome-level genome assembly of the water stick insect Ranatra chinensis (Heteroptera: Nepidae).</title>
        <authorList>
            <person name="Liu X."/>
        </authorList>
    </citation>
    <scope>NUCLEOTIDE SEQUENCE [LARGE SCALE GENOMIC DNA]</scope>
    <source>
        <strain evidence="1">Cailab_2021Rc</strain>
        <tissue evidence="1">Muscle</tissue>
    </source>
</reference>
<name>A0ABD0YE96_9HEMI</name>
<organism evidence="1 2">
    <name type="scientific">Ranatra chinensis</name>
    <dbReference type="NCBI Taxonomy" id="642074"/>
    <lineage>
        <taxon>Eukaryota</taxon>
        <taxon>Metazoa</taxon>
        <taxon>Ecdysozoa</taxon>
        <taxon>Arthropoda</taxon>
        <taxon>Hexapoda</taxon>
        <taxon>Insecta</taxon>
        <taxon>Pterygota</taxon>
        <taxon>Neoptera</taxon>
        <taxon>Paraneoptera</taxon>
        <taxon>Hemiptera</taxon>
        <taxon>Heteroptera</taxon>
        <taxon>Panheteroptera</taxon>
        <taxon>Nepomorpha</taxon>
        <taxon>Nepidae</taxon>
        <taxon>Ranatrinae</taxon>
        <taxon>Ranatra</taxon>
    </lineage>
</organism>
<accession>A0ABD0YE96</accession>
<keyword evidence="2" id="KW-1185">Reference proteome</keyword>
<dbReference type="Proteomes" id="UP001558652">
    <property type="component" value="Unassembled WGS sequence"/>
</dbReference>
<gene>
    <name evidence="1" type="ORF">AAG570_012578</name>
</gene>
<dbReference type="EMBL" id="JBFDAA010000008">
    <property type="protein sequence ID" value="KAL1129633.1"/>
    <property type="molecule type" value="Genomic_DNA"/>
</dbReference>
<dbReference type="AlphaFoldDB" id="A0ABD0YE96"/>
<protein>
    <recommendedName>
        <fullName evidence="3">Transposase</fullName>
    </recommendedName>
</protein>
<evidence type="ECO:0000313" key="2">
    <source>
        <dbReference type="Proteomes" id="UP001558652"/>
    </source>
</evidence>
<comment type="caution">
    <text evidence="1">The sequence shown here is derived from an EMBL/GenBank/DDBJ whole genome shotgun (WGS) entry which is preliminary data.</text>
</comment>
<evidence type="ECO:0000313" key="1">
    <source>
        <dbReference type="EMBL" id="KAL1129633.1"/>
    </source>
</evidence>
<evidence type="ECO:0008006" key="3">
    <source>
        <dbReference type="Google" id="ProtNLM"/>
    </source>
</evidence>
<sequence>MTKVLCREKCSSVNSTEYRANRNSRKCGDEQQYVWIKMTFGARRRVSDSQNSNLEFTEDPFRDYRYEDPFTNIDPFDDTSSVEEFGVDPFTPVKAGAFQMGRFKSDEQLIDLSKKKNSVLDFGVEDKFHFWFRVFKHNGVCSACLRLLNASVALSDHRGLLSHILGRVDQLMEARSFFSGALKIFVDLVCNMGKRPSIDVDLAKTFVPEILPF</sequence>
<proteinExistence type="predicted"/>